<keyword evidence="6 8" id="KW-0539">Nucleus</keyword>
<dbReference type="SUPFAM" id="SSF46689">
    <property type="entry name" value="Homeodomain-like"/>
    <property type="match status" value="1"/>
</dbReference>
<evidence type="ECO:0000256" key="3">
    <source>
        <dbReference type="ARBA" id="ARBA00023125"/>
    </source>
</evidence>
<reference evidence="13" key="2">
    <citation type="submission" date="2023-05" db="EMBL/GenBank/DDBJ databases">
        <authorList>
            <person name="Schelkunov M.I."/>
        </authorList>
    </citation>
    <scope>NUCLEOTIDE SEQUENCE</scope>
    <source>
        <strain evidence="13">Hsosn_3</strain>
        <tissue evidence="13">Leaf</tissue>
    </source>
</reference>
<dbReference type="InterPro" id="IPR017970">
    <property type="entry name" value="Homeobox_CS"/>
</dbReference>
<dbReference type="InterPro" id="IPR009057">
    <property type="entry name" value="Homeodomain-like_sf"/>
</dbReference>
<keyword evidence="5 10" id="KW-0804">Transcription</keyword>
<gene>
    <name evidence="13" type="ORF">POM88_003783</name>
</gene>
<dbReference type="InterPro" id="IPR000047">
    <property type="entry name" value="HTH_motif"/>
</dbReference>
<keyword evidence="4 8" id="KW-0371">Homeobox</keyword>
<dbReference type="CDD" id="cd00086">
    <property type="entry name" value="homeodomain"/>
    <property type="match status" value="1"/>
</dbReference>
<keyword evidence="3 8" id="KW-0238">DNA-binding</keyword>
<dbReference type="PANTHER" id="PTHR24326">
    <property type="entry name" value="HOMEOBOX-LEUCINE ZIPPER PROTEIN"/>
    <property type="match status" value="1"/>
</dbReference>
<dbReference type="Pfam" id="PF00046">
    <property type="entry name" value="Homeodomain"/>
    <property type="match status" value="1"/>
</dbReference>
<dbReference type="GO" id="GO:0045893">
    <property type="term" value="P:positive regulation of DNA-templated transcription"/>
    <property type="evidence" value="ECO:0007669"/>
    <property type="project" value="TreeGrafter"/>
</dbReference>
<protein>
    <recommendedName>
        <fullName evidence="10">Homeobox-leucine zipper protein</fullName>
    </recommendedName>
    <alternativeName>
        <fullName evidence="10">HD-ZIP protein</fullName>
    </alternativeName>
    <alternativeName>
        <fullName evidence="10">Homeodomain transcription factor</fullName>
    </alternativeName>
</protein>
<evidence type="ECO:0000256" key="8">
    <source>
        <dbReference type="PROSITE-ProRule" id="PRU00108"/>
    </source>
</evidence>
<keyword evidence="2 10" id="KW-0805">Transcription regulation</keyword>
<comment type="caution">
    <text evidence="13">The sequence shown here is derived from an EMBL/GenBank/DDBJ whole genome shotgun (WGS) entry which is preliminary data.</text>
</comment>
<comment type="similarity">
    <text evidence="7 10">Belongs to the HD-ZIP homeobox family. Class I subfamily.</text>
</comment>
<organism evidence="13 14">
    <name type="scientific">Heracleum sosnowskyi</name>
    <dbReference type="NCBI Taxonomy" id="360622"/>
    <lineage>
        <taxon>Eukaryota</taxon>
        <taxon>Viridiplantae</taxon>
        <taxon>Streptophyta</taxon>
        <taxon>Embryophyta</taxon>
        <taxon>Tracheophyta</taxon>
        <taxon>Spermatophyta</taxon>
        <taxon>Magnoliopsida</taxon>
        <taxon>eudicotyledons</taxon>
        <taxon>Gunneridae</taxon>
        <taxon>Pentapetalae</taxon>
        <taxon>asterids</taxon>
        <taxon>campanulids</taxon>
        <taxon>Apiales</taxon>
        <taxon>Apiaceae</taxon>
        <taxon>Apioideae</taxon>
        <taxon>apioid superclade</taxon>
        <taxon>Tordylieae</taxon>
        <taxon>Tordyliinae</taxon>
        <taxon>Heracleum</taxon>
    </lineage>
</organism>
<feature type="domain" description="Homeobox" evidence="12">
    <location>
        <begin position="52"/>
        <end position="112"/>
    </location>
</feature>
<evidence type="ECO:0000256" key="6">
    <source>
        <dbReference type="ARBA" id="ARBA00023242"/>
    </source>
</evidence>
<evidence type="ECO:0000256" key="9">
    <source>
        <dbReference type="RuleBase" id="RU000682"/>
    </source>
</evidence>
<dbReference type="AlphaFoldDB" id="A0AAD8NDV4"/>
<dbReference type="Pfam" id="PF02183">
    <property type="entry name" value="HALZ"/>
    <property type="match status" value="1"/>
</dbReference>
<dbReference type="FunFam" id="1.10.10.60:FF:000144">
    <property type="entry name" value="homeobox-leucine zipper protein ATHB-6-like"/>
    <property type="match status" value="1"/>
</dbReference>
<sequence>MKRLSSTDSLGALMSICPTTEEESQGNNHVCSREFQSMLDGLDEEGCSEEMGQMSGKKRRLSLNQVKALEKNFEVENKLEPERKLKLAQQLGLQPRQVAVWFQNRRARCKTKQLEKDYGVLKASHDSLKLDYDNLHQENQSLLKEISSLKSKLEEDNIHTNCDYSVKEEVMVTENSEKATEVELKSPSVEYEEVNFESFDQPNKSGVTTAADLTTIFTNFKDGSSDDSDSSAVLNEDNNLKAAAISSYHASDEVLIQSHWYMPSAMNCFPFGSISSSETKIVGDATKSCYLPLAVKIEEHTFFGGDESCNFFSDDQDPSLQWYSHDQWS</sequence>
<reference evidence="13" key="1">
    <citation type="submission" date="2023-02" db="EMBL/GenBank/DDBJ databases">
        <title>Genome of toxic invasive species Heracleum sosnowskyi carries increased number of genes despite the absence of recent whole-genome duplications.</title>
        <authorList>
            <person name="Schelkunov M."/>
            <person name="Shtratnikova V."/>
            <person name="Makarenko M."/>
            <person name="Klepikova A."/>
            <person name="Omelchenko D."/>
            <person name="Novikova G."/>
            <person name="Obukhova E."/>
            <person name="Bogdanov V."/>
            <person name="Penin A."/>
            <person name="Logacheva M."/>
        </authorList>
    </citation>
    <scope>NUCLEOTIDE SEQUENCE</scope>
    <source>
        <strain evidence="13">Hsosn_3</strain>
        <tissue evidence="13">Leaf</tissue>
    </source>
</reference>
<proteinExistence type="inferred from homology"/>
<feature type="coiled-coil region" evidence="11">
    <location>
        <begin position="125"/>
        <end position="152"/>
    </location>
</feature>
<keyword evidence="11" id="KW-0175">Coiled coil</keyword>
<dbReference type="Gene3D" id="1.10.10.60">
    <property type="entry name" value="Homeodomain-like"/>
    <property type="match status" value="1"/>
</dbReference>
<dbReference type="PANTHER" id="PTHR24326:SF547">
    <property type="entry name" value="HOMEOBOX-LEUCINE ZIPPER PROTEIN ATHB-6"/>
    <property type="match status" value="1"/>
</dbReference>
<dbReference type="PROSITE" id="PS50071">
    <property type="entry name" value="HOMEOBOX_2"/>
    <property type="match status" value="1"/>
</dbReference>
<evidence type="ECO:0000313" key="14">
    <source>
        <dbReference type="Proteomes" id="UP001237642"/>
    </source>
</evidence>
<dbReference type="InterPro" id="IPR001356">
    <property type="entry name" value="HD"/>
</dbReference>
<comment type="subcellular location">
    <subcellularLocation>
        <location evidence="1 8 9">Nucleus</location>
    </subcellularLocation>
</comment>
<evidence type="ECO:0000256" key="10">
    <source>
        <dbReference type="RuleBase" id="RU369038"/>
    </source>
</evidence>
<comment type="function">
    <text evidence="10">Transcription factor.</text>
</comment>
<dbReference type="PROSITE" id="PS00027">
    <property type="entry name" value="HOMEOBOX_1"/>
    <property type="match status" value="1"/>
</dbReference>
<evidence type="ECO:0000256" key="11">
    <source>
        <dbReference type="SAM" id="Coils"/>
    </source>
</evidence>
<evidence type="ECO:0000256" key="1">
    <source>
        <dbReference type="ARBA" id="ARBA00004123"/>
    </source>
</evidence>
<dbReference type="InterPro" id="IPR003106">
    <property type="entry name" value="Leu_zip_homeo"/>
</dbReference>
<dbReference type="Proteomes" id="UP001237642">
    <property type="component" value="Unassembled WGS sequence"/>
</dbReference>
<dbReference type="InterPro" id="IPR045224">
    <property type="entry name" value="HDZip_class_I_plant"/>
</dbReference>
<dbReference type="GO" id="GO:0000981">
    <property type="term" value="F:DNA-binding transcription factor activity, RNA polymerase II-specific"/>
    <property type="evidence" value="ECO:0007669"/>
    <property type="project" value="UniProtKB-UniRule"/>
</dbReference>
<evidence type="ECO:0000256" key="4">
    <source>
        <dbReference type="ARBA" id="ARBA00023155"/>
    </source>
</evidence>
<dbReference type="GO" id="GO:0005634">
    <property type="term" value="C:nucleus"/>
    <property type="evidence" value="ECO:0007669"/>
    <property type="project" value="UniProtKB-SubCell"/>
</dbReference>
<accession>A0AAD8NDV4</accession>
<evidence type="ECO:0000256" key="2">
    <source>
        <dbReference type="ARBA" id="ARBA00023015"/>
    </source>
</evidence>
<evidence type="ECO:0000256" key="7">
    <source>
        <dbReference type="ARBA" id="ARBA00025748"/>
    </source>
</evidence>
<dbReference type="SMART" id="SM00389">
    <property type="entry name" value="HOX"/>
    <property type="match status" value="1"/>
</dbReference>
<evidence type="ECO:0000313" key="13">
    <source>
        <dbReference type="EMBL" id="KAK1404178.1"/>
    </source>
</evidence>
<dbReference type="GO" id="GO:0000976">
    <property type="term" value="F:transcription cis-regulatory region binding"/>
    <property type="evidence" value="ECO:0007669"/>
    <property type="project" value="UniProtKB-ARBA"/>
</dbReference>
<feature type="DNA-binding region" description="Homeobox" evidence="8">
    <location>
        <begin position="54"/>
        <end position="113"/>
    </location>
</feature>
<evidence type="ECO:0000259" key="12">
    <source>
        <dbReference type="PROSITE" id="PS50071"/>
    </source>
</evidence>
<evidence type="ECO:0000256" key="5">
    <source>
        <dbReference type="ARBA" id="ARBA00023163"/>
    </source>
</evidence>
<keyword evidence="14" id="KW-1185">Reference proteome</keyword>
<name>A0AAD8NDV4_9APIA</name>
<dbReference type="EMBL" id="JAUIZM010000001">
    <property type="protein sequence ID" value="KAK1404178.1"/>
    <property type="molecule type" value="Genomic_DNA"/>
</dbReference>
<dbReference type="PRINTS" id="PR00031">
    <property type="entry name" value="HTHREPRESSR"/>
</dbReference>